<dbReference type="SMART" id="SM00347">
    <property type="entry name" value="HTH_MARR"/>
    <property type="match status" value="1"/>
</dbReference>
<dbReference type="RefSeq" id="WP_187717671.1">
    <property type="nucleotide sequence ID" value="NZ_JACTAH010000001.1"/>
</dbReference>
<dbReference type="Gene3D" id="1.10.10.10">
    <property type="entry name" value="Winged helix-like DNA-binding domain superfamily/Winged helix DNA-binding domain"/>
    <property type="match status" value="1"/>
</dbReference>
<sequence>MSDRQAVSKEEIEALAHFRYQLRRFERFSEVLTRKHGVTQLQYLLLLQIKGFPQRDWVTIAELAERLQAHHHGVVSLLTRCEKLGLVMRSTGRDDRRTVEVRLTPHGDELVTLLAGLHRNELLSVQDVFAVPNRETLTLGVQEVEAAPIRGEGGGSGGA</sequence>
<dbReference type="InterPro" id="IPR039422">
    <property type="entry name" value="MarR/SlyA-like"/>
</dbReference>
<accession>A0ABR9BBQ6</accession>
<protein>
    <submittedName>
        <fullName evidence="2">MarR family transcriptional regulator</fullName>
    </submittedName>
</protein>
<comment type="caution">
    <text evidence="2">The sequence shown here is derived from an EMBL/GenBank/DDBJ whole genome shotgun (WGS) entry which is preliminary data.</text>
</comment>
<dbReference type="SUPFAM" id="SSF46785">
    <property type="entry name" value="Winged helix' DNA-binding domain"/>
    <property type="match status" value="1"/>
</dbReference>
<evidence type="ECO:0000313" key="2">
    <source>
        <dbReference type="EMBL" id="MBD8502925.1"/>
    </source>
</evidence>
<dbReference type="InterPro" id="IPR036388">
    <property type="entry name" value="WH-like_DNA-bd_sf"/>
</dbReference>
<organism evidence="2 3">
    <name type="scientific">Thauera sedimentorum</name>
    <dbReference type="NCBI Taxonomy" id="2767595"/>
    <lineage>
        <taxon>Bacteria</taxon>
        <taxon>Pseudomonadati</taxon>
        <taxon>Pseudomonadota</taxon>
        <taxon>Betaproteobacteria</taxon>
        <taxon>Rhodocyclales</taxon>
        <taxon>Zoogloeaceae</taxon>
        <taxon>Thauera</taxon>
    </lineage>
</organism>
<dbReference type="Proteomes" id="UP000603602">
    <property type="component" value="Unassembled WGS sequence"/>
</dbReference>
<dbReference type="PANTHER" id="PTHR33164">
    <property type="entry name" value="TRANSCRIPTIONAL REGULATOR, MARR FAMILY"/>
    <property type="match status" value="1"/>
</dbReference>
<dbReference type="PROSITE" id="PS50995">
    <property type="entry name" value="HTH_MARR_2"/>
    <property type="match status" value="1"/>
</dbReference>
<dbReference type="EMBL" id="JACYTO010000001">
    <property type="protein sequence ID" value="MBD8502925.1"/>
    <property type="molecule type" value="Genomic_DNA"/>
</dbReference>
<dbReference type="InterPro" id="IPR036390">
    <property type="entry name" value="WH_DNA-bd_sf"/>
</dbReference>
<name>A0ABR9BBQ6_9RHOO</name>
<dbReference type="Pfam" id="PF12802">
    <property type="entry name" value="MarR_2"/>
    <property type="match status" value="1"/>
</dbReference>
<dbReference type="PANTHER" id="PTHR33164:SF43">
    <property type="entry name" value="HTH-TYPE TRANSCRIPTIONAL REPRESSOR YETL"/>
    <property type="match status" value="1"/>
</dbReference>
<evidence type="ECO:0000259" key="1">
    <source>
        <dbReference type="PROSITE" id="PS50995"/>
    </source>
</evidence>
<dbReference type="InterPro" id="IPR000835">
    <property type="entry name" value="HTH_MarR-typ"/>
</dbReference>
<reference evidence="3" key="1">
    <citation type="submission" date="2023-07" db="EMBL/GenBank/DDBJ databases">
        <title>Thauera sp. CAU 1555 isolated from sand of Yaerae Beach.</title>
        <authorList>
            <person name="Kim W."/>
        </authorList>
    </citation>
    <scope>NUCLEOTIDE SEQUENCE [LARGE SCALE GENOMIC DNA]</scope>
    <source>
        <strain evidence="3">CAU 1555</strain>
    </source>
</reference>
<evidence type="ECO:0000313" key="3">
    <source>
        <dbReference type="Proteomes" id="UP000603602"/>
    </source>
</evidence>
<proteinExistence type="predicted"/>
<keyword evidence="3" id="KW-1185">Reference proteome</keyword>
<feature type="domain" description="HTH marR-type" evidence="1">
    <location>
        <begin position="8"/>
        <end position="146"/>
    </location>
</feature>
<gene>
    <name evidence="2" type="ORF">IFO67_08530</name>
</gene>